<dbReference type="Gene3D" id="3.40.630.10">
    <property type="entry name" value="Zn peptidases"/>
    <property type="match status" value="1"/>
</dbReference>
<dbReference type="PANTHER" id="PTHR12147">
    <property type="entry name" value="METALLOPEPTIDASE M28 FAMILY MEMBER"/>
    <property type="match status" value="1"/>
</dbReference>
<dbReference type="Pfam" id="PF04389">
    <property type="entry name" value="Peptidase_M28"/>
    <property type="match status" value="1"/>
</dbReference>
<reference evidence="2 3" key="1">
    <citation type="journal article" date="2021" name="Int. J. Syst. Evol. Microbiol.">
        <title>Amazonocrinis nigriterrae gen. nov., sp. nov., Atlanticothrix silvestris gen. nov., sp. nov. and Dendronalium phyllosphericum gen. nov., sp. nov., nostocacean cyanobacteria from Brazilian environments.</title>
        <authorList>
            <person name="Alvarenga D.O."/>
            <person name="Andreote A.P.D."/>
            <person name="Branco L.H.Z."/>
            <person name="Delbaje E."/>
            <person name="Cruz R.B."/>
            <person name="Varani A.M."/>
            <person name="Fiore M.F."/>
        </authorList>
    </citation>
    <scope>NUCLEOTIDE SEQUENCE [LARGE SCALE GENOMIC DNA]</scope>
    <source>
        <strain evidence="2 3">CENA67</strain>
    </source>
</reference>
<dbReference type="AlphaFoldDB" id="A0A8J7I2D9"/>
<sequence>MNLKERLQTHLSQIARERDPYMATAGHFFVQEYIRQQLAQWGSVEIHTFLVGRKTCQNLILNLPSQAEGKKTDLSPILIGAHYDAVPGTPGADDNATGVAVLLELSRKFAAAPARYPLRLVAFDMEEYGLLGSAAYAANLRQQQQPLRLMMSLEMLGYRDATPGSQSYPPPLERFYPNQGDFIALIGNLRTVRDLISISRSIRKVGIASQWLPVPNRGLIVTQTRRSDHAPFWDAGYPAIMVTDTAFLRNPHYHKPSDAIATLDLDFLTGVCEGLEAGIRRL</sequence>
<dbReference type="GO" id="GO:0008235">
    <property type="term" value="F:metalloexopeptidase activity"/>
    <property type="evidence" value="ECO:0007669"/>
    <property type="project" value="InterPro"/>
</dbReference>
<proteinExistence type="predicted"/>
<feature type="domain" description="Peptidase M28" evidence="1">
    <location>
        <begin position="68"/>
        <end position="268"/>
    </location>
</feature>
<dbReference type="InterPro" id="IPR007484">
    <property type="entry name" value="Peptidase_M28"/>
</dbReference>
<name>A0A8J7I2D9_9NOST</name>
<keyword evidence="3" id="KW-1185">Reference proteome</keyword>
<evidence type="ECO:0000313" key="2">
    <source>
        <dbReference type="EMBL" id="MBH8566919.1"/>
    </source>
</evidence>
<dbReference type="Proteomes" id="UP000632766">
    <property type="component" value="Unassembled WGS sequence"/>
</dbReference>
<dbReference type="GO" id="GO:0006508">
    <property type="term" value="P:proteolysis"/>
    <property type="evidence" value="ECO:0007669"/>
    <property type="project" value="InterPro"/>
</dbReference>
<gene>
    <name evidence="2" type="ORF">I8748_33045</name>
</gene>
<dbReference type="RefSeq" id="WP_198128652.1">
    <property type="nucleotide sequence ID" value="NZ_JAECZC010000107.1"/>
</dbReference>
<dbReference type="PANTHER" id="PTHR12147:SF26">
    <property type="entry name" value="PEPTIDASE M28 DOMAIN-CONTAINING PROTEIN"/>
    <property type="match status" value="1"/>
</dbReference>
<comment type="caution">
    <text evidence="2">The sequence shown here is derived from an EMBL/GenBank/DDBJ whole genome shotgun (WGS) entry which is preliminary data.</text>
</comment>
<accession>A0A8J7I2D9</accession>
<evidence type="ECO:0000313" key="3">
    <source>
        <dbReference type="Proteomes" id="UP000632766"/>
    </source>
</evidence>
<evidence type="ECO:0000259" key="1">
    <source>
        <dbReference type="Pfam" id="PF04389"/>
    </source>
</evidence>
<organism evidence="2 3">
    <name type="scientific">Amazonocrinis nigriterrae CENA67</name>
    <dbReference type="NCBI Taxonomy" id="2794033"/>
    <lineage>
        <taxon>Bacteria</taxon>
        <taxon>Bacillati</taxon>
        <taxon>Cyanobacteriota</taxon>
        <taxon>Cyanophyceae</taxon>
        <taxon>Nostocales</taxon>
        <taxon>Nostocaceae</taxon>
        <taxon>Amazonocrinis</taxon>
        <taxon>Amazonocrinis nigriterrae</taxon>
    </lineage>
</organism>
<dbReference type="EMBL" id="JAECZC010000107">
    <property type="protein sequence ID" value="MBH8566919.1"/>
    <property type="molecule type" value="Genomic_DNA"/>
</dbReference>
<dbReference type="SUPFAM" id="SSF53187">
    <property type="entry name" value="Zn-dependent exopeptidases"/>
    <property type="match status" value="1"/>
</dbReference>
<dbReference type="InterPro" id="IPR045175">
    <property type="entry name" value="M28_fam"/>
</dbReference>
<protein>
    <submittedName>
        <fullName evidence="2">M28 family peptidase</fullName>
    </submittedName>
</protein>